<evidence type="ECO:0000313" key="6">
    <source>
        <dbReference type="EMBL" id="KAF7721255.1"/>
    </source>
</evidence>
<evidence type="ECO:0000256" key="5">
    <source>
        <dbReference type="SAM" id="Phobius"/>
    </source>
</evidence>
<evidence type="ECO:0000256" key="2">
    <source>
        <dbReference type="ARBA" id="ARBA00022692"/>
    </source>
</evidence>
<keyword evidence="3 5" id="KW-1133">Transmembrane helix</keyword>
<feature type="transmembrane region" description="Helical" evidence="5">
    <location>
        <begin position="55"/>
        <end position="81"/>
    </location>
</feature>
<reference evidence="6" key="1">
    <citation type="submission" date="2020-01" db="EMBL/GenBank/DDBJ databases">
        <title>Genome Sequencing of Three Apophysomyces-Like Fungal Strains Confirms a Novel Fungal Genus in the Mucoromycota with divergent Burkholderia-like Endosymbiotic Bacteria.</title>
        <authorList>
            <person name="Stajich J.E."/>
            <person name="Macias A.M."/>
            <person name="Carter-House D."/>
            <person name="Lovett B."/>
            <person name="Kasson L.R."/>
            <person name="Berry K."/>
            <person name="Grigoriev I."/>
            <person name="Chang Y."/>
            <person name="Spatafora J."/>
            <person name="Kasson M.T."/>
        </authorList>
    </citation>
    <scope>NUCLEOTIDE SEQUENCE</scope>
    <source>
        <strain evidence="6">NRRL A-21654</strain>
    </source>
</reference>
<organism evidence="6 7">
    <name type="scientific">Apophysomyces ossiformis</name>
    <dbReference type="NCBI Taxonomy" id="679940"/>
    <lineage>
        <taxon>Eukaryota</taxon>
        <taxon>Fungi</taxon>
        <taxon>Fungi incertae sedis</taxon>
        <taxon>Mucoromycota</taxon>
        <taxon>Mucoromycotina</taxon>
        <taxon>Mucoromycetes</taxon>
        <taxon>Mucorales</taxon>
        <taxon>Mucorineae</taxon>
        <taxon>Mucoraceae</taxon>
        <taxon>Apophysomyces</taxon>
    </lineage>
</organism>
<evidence type="ECO:0000313" key="7">
    <source>
        <dbReference type="Proteomes" id="UP000605846"/>
    </source>
</evidence>
<keyword evidence="4 5" id="KW-0472">Membrane</keyword>
<keyword evidence="7" id="KW-1185">Reference proteome</keyword>
<keyword evidence="2 5" id="KW-0812">Transmembrane</keyword>
<dbReference type="PANTHER" id="PTHR34292">
    <property type="entry name" value="OUTER SPORE WALL PROTEIN LDS1"/>
    <property type="match status" value="1"/>
</dbReference>
<accession>A0A8H7BJX1</accession>
<dbReference type="Pfam" id="PF07264">
    <property type="entry name" value="EI24"/>
    <property type="match status" value="1"/>
</dbReference>
<dbReference type="AlphaFoldDB" id="A0A8H7BJX1"/>
<dbReference type="Proteomes" id="UP000605846">
    <property type="component" value="Unassembled WGS sequence"/>
</dbReference>
<comment type="caution">
    <text evidence="6">The sequence shown here is derived from an EMBL/GenBank/DDBJ whole genome shotgun (WGS) entry which is preliminary data.</text>
</comment>
<name>A0A8H7BJX1_9FUNG</name>
<feature type="transmembrane region" description="Helical" evidence="5">
    <location>
        <begin position="112"/>
        <end position="134"/>
    </location>
</feature>
<dbReference type="InterPro" id="IPR059112">
    <property type="entry name" value="CysZ/EI24"/>
</dbReference>
<comment type="subcellular location">
    <subcellularLocation>
        <location evidence="1">Membrane</location>
        <topology evidence="1">Multi-pass membrane protein</topology>
    </subcellularLocation>
</comment>
<dbReference type="OrthoDB" id="10012223at2759"/>
<evidence type="ECO:0000256" key="3">
    <source>
        <dbReference type="ARBA" id="ARBA00022989"/>
    </source>
</evidence>
<protein>
    <submittedName>
        <fullName evidence="6">Uncharacterized protein</fullName>
    </submittedName>
</protein>
<sequence>MEEHDGQPVESLKIAEKPKEEQVFQRSHRYLSPLNIMFLTSQKEESWGLIFLRPAVFLVTLPLYIIPVAGPAMFLSIQAVFKGGETHKRYFAVYKWTDTQRERRVEYACWQYYRFGMIATLLEMVPFAGFLFSYTNQIGAAMWAMDLHDRNLIQPKSL</sequence>
<dbReference type="EMBL" id="JABAYA010000287">
    <property type="protein sequence ID" value="KAF7721255.1"/>
    <property type="molecule type" value="Genomic_DNA"/>
</dbReference>
<gene>
    <name evidence="6" type="ORF">EC973_005000</name>
</gene>
<proteinExistence type="predicted"/>
<evidence type="ECO:0000256" key="4">
    <source>
        <dbReference type="ARBA" id="ARBA00023136"/>
    </source>
</evidence>
<dbReference type="InterPro" id="IPR052786">
    <property type="entry name" value="Spore_wall_assembly"/>
</dbReference>
<dbReference type="PANTHER" id="PTHR34292:SF2">
    <property type="entry name" value="OUTER SPORE WALL PROTEIN LDS1"/>
    <property type="match status" value="1"/>
</dbReference>
<evidence type="ECO:0000256" key="1">
    <source>
        <dbReference type="ARBA" id="ARBA00004141"/>
    </source>
</evidence>